<evidence type="ECO:0000313" key="2">
    <source>
        <dbReference type="EMBL" id="SAK59616.1"/>
    </source>
</evidence>
<organism evidence="2 3">
    <name type="scientific">Caballeronia calidae</name>
    <dbReference type="NCBI Taxonomy" id="1777139"/>
    <lineage>
        <taxon>Bacteria</taxon>
        <taxon>Pseudomonadati</taxon>
        <taxon>Pseudomonadota</taxon>
        <taxon>Betaproteobacteria</taxon>
        <taxon>Burkholderiales</taxon>
        <taxon>Burkholderiaceae</taxon>
        <taxon>Caballeronia</taxon>
    </lineage>
</organism>
<dbReference type="Gene3D" id="1.10.472.20">
    <property type="entry name" value="Nitrile hydratase, beta subunit"/>
    <property type="match status" value="1"/>
</dbReference>
<reference evidence="2" key="1">
    <citation type="submission" date="2016-01" db="EMBL/GenBank/DDBJ databases">
        <authorList>
            <person name="Peeters C."/>
        </authorList>
    </citation>
    <scope>NUCLEOTIDE SEQUENCE</scope>
    <source>
        <strain evidence="2">LMG 29321</strain>
    </source>
</reference>
<dbReference type="NCBIfam" id="TIGR03889">
    <property type="entry name" value="nitrile_acc"/>
    <property type="match status" value="1"/>
</dbReference>
<dbReference type="InterPro" id="IPR021710">
    <property type="entry name" value="DUF3293"/>
</dbReference>
<dbReference type="InterPro" id="IPR042262">
    <property type="entry name" value="CN_hydtase_beta_C"/>
</dbReference>
<dbReference type="AlphaFoldDB" id="A0A158AQ20"/>
<dbReference type="InterPro" id="IPR049054">
    <property type="entry name" value="CN_hydtase_beta-like_N"/>
</dbReference>
<dbReference type="Pfam" id="PF11697">
    <property type="entry name" value="DUF3293"/>
    <property type="match status" value="1"/>
</dbReference>
<name>A0A158AQ20_9BURK</name>
<evidence type="ECO:0000313" key="3">
    <source>
        <dbReference type="Proteomes" id="UP000071859"/>
    </source>
</evidence>
<dbReference type="InterPro" id="IPR008990">
    <property type="entry name" value="Elect_transpt_acc-like_dom_sf"/>
</dbReference>
<feature type="domain" description="Nitrile hydratase beta subunit-like N-terminal" evidence="1">
    <location>
        <begin position="26"/>
        <end position="114"/>
    </location>
</feature>
<sequence>MRRMRDMNSNEPKLHELRAALPELPFDDDGPVFRAPWQAQAFAMTLALHERGVFTWKEWAHALSVAIKDAQAAGDPDHGDTYYAHWLDALERLAAQKGCVSEETLARRRIEWDEAARATPHGQPIVLGRTHTLPAATLDAYCAAIYRIDGCDAQPDIDMKIGVTNGDVASLLARHGVGSAVFVTAFNPFGHVLAPEDNTARQRRLTERVGQMGLHALRGEGIDPMNIWVAEASLFVLGATPDTADALMTEFEQNAVVYVDRAGLPELLPHPDFR</sequence>
<protein>
    <submittedName>
        <fullName evidence="2">Nitrile hydratase beta subunit</fullName>
    </submittedName>
</protein>
<evidence type="ECO:0000259" key="1">
    <source>
        <dbReference type="Pfam" id="PF21006"/>
    </source>
</evidence>
<accession>A0A158AQ20</accession>
<comment type="caution">
    <text evidence="2">The sequence shown here is derived from an EMBL/GenBank/DDBJ whole genome shotgun (WGS) entry which is preliminary data.</text>
</comment>
<keyword evidence="3" id="KW-1185">Reference proteome</keyword>
<dbReference type="SUPFAM" id="SSF50090">
    <property type="entry name" value="Electron transport accessory proteins"/>
    <property type="match status" value="1"/>
</dbReference>
<dbReference type="Proteomes" id="UP000071859">
    <property type="component" value="Unassembled WGS sequence"/>
</dbReference>
<dbReference type="Pfam" id="PF21006">
    <property type="entry name" value="NHase_beta_N"/>
    <property type="match status" value="1"/>
</dbReference>
<proteinExistence type="predicted"/>
<dbReference type="EMBL" id="FCOX02000006">
    <property type="protein sequence ID" value="SAK59616.1"/>
    <property type="molecule type" value="Genomic_DNA"/>
</dbReference>
<dbReference type="InterPro" id="IPR023808">
    <property type="entry name" value="Nitrile_Hydratase_acc_put"/>
</dbReference>
<gene>
    <name evidence="2" type="ORF">AWB78_01862</name>
</gene>